<organism evidence="2 3">
    <name type="scientific">Ricinus communis</name>
    <name type="common">Castor bean</name>
    <dbReference type="NCBI Taxonomy" id="3988"/>
    <lineage>
        <taxon>Eukaryota</taxon>
        <taxon>Viridiplantae</taxon>
        <taxon>Streptophyta</taxon>
        <taxon>Embryophyta</taxon>
        <taxon>Tracheophyta</taxon>
        <taxon>Spermatophyta</taxon>
        <taxon>Magnoliopsida</taxon>
        <taxon>eudicotyledons</taxon>
        <taxon>Gunneridae</taxon>
        <taxon>Pentapetalae</taxon>
        <taxon>rosids</taxon>
        <taxon>fabids</taxon>
        <taxon>Malpighiales</taxon>
        <taxon>Euphorbiaceae</taxon>
        <taxon>Acalyphoideae</taxon>
        <taxon>Acalypheae</taxon>
        <taxon>Ricinus</taxon>
    </lineage>
</organism>
<accession>B9RSI0</accession>
<evidence type="ECO:0000313" key="3">
    <source>
        <dbReference type="Proteomes" id="UP000008311"/>
    </source>
</evidence>
<dbReference type="InParanoid" id="B9RSI0"/>
<dbReference type="Proteomes" id="UP000008311">
    <property type="component" value="Unassembled WGS sequence"/>
</dbReference>
<sequence length="78" mass="8693">MKEEGLIEYPDWCKTNKGEGGGKIVRTATQVIGSSLFGQSQHLGTQFGYKDNLDNSSEKGTRSKNSTSYEKFEQILNE</sequence>
<gene>
    <name evidence="2" type="ORF">RCOM_1243870</name>
</gene>
<keyword evidence="3" id="KW-1185">Reference proteome</keyword>
<feature type="region of interest" description="Disordered" evidence="1">
    <location>
        <begin position="48"/>
        <end position="78"/>
    </location>
</feature>
<protein>
    <submittedName>
        <fullName evidence="2">Uncharacterized protein</fullName>
    </submittedName>
</protein>
<dbReference type="EMBL" id="EQ973810">
    <property type="protein sequence ID" value="EEF45718.1"/>
    <property type="molecule type" value="Genomic_DNA"/>
</dbReference>
<evidence type="ECO:0000313" key="2">
    <source>
        <dbReference type="EMBL" id="EEF45718.1"/>
    </source>
</evidence>
<dbReference type="AlphaFoldDB" id="B9RSI0"/>
<reference evidence="3" key="1">
    <citation type="journal article" date="2010" name="Nat. Biotechnol.">
        <title>Draft genome sequence of the oilseed species Ricinus communis.</title>
        <authorList>
            <person name="Chan A.P."/>
            <person name="Crabtree J."/>
            <person name="Zhao Q."/>
            <person name="Lorenzi H."/>
            <person name="Orvis J."/>
            <person name="Puiu D."/>
            <person name="Melake-Berhan A."/>
            <person name="Jones K.M."/>
            <person name="Redman J."/>
            <person name="Chen G."/>
            <person name="Cahoon E.B."/>
            <person name="Gedil M."/>
            <person name="Stanke M."/>
            <person name="Haas B.J."/>
            <person name="Wortman J.R."/>
            <person name="Fraser-Liggett C.M."/>
            <person name="Ravel J."/>
            <person name="Rabinowicz P.D."/>
        </authorList>
    </citation>
    <scope>NUCLEOTIDE SEQUENCE [LARGE SCALE GENOMIC DNA]</scope>
    <source>
        <strain evidence="3">cv. Hale</strain>
    </source>
</reference>
<name>B9RSI0_RICCO</name>
<feature type="compositionally biased region" description="Basic and acidic residues" evidence="1">
    <location>
        <begin position="51"/>
        <end position="61"/>
    </location>
</feature>
<proteinExistence type="predicted"/>
<evidence type="ECO:0000256" key="1">
    <source>
        <dbReference type="SAM" id="MobiDB-lite"/>
    </source>
</evidence>